<reference evidence="1" key="1">
    <citation type="submission" date="2014-11" db="EMBL/GenBank/DDBJ databases">
        <authorList>
            <person name="Amaro Gonzalez C."/>
        </authorList>
    </citation>
    <scope>NUCLEOTIDE SEQUENCE</scope>
</reference>
<accession>A0A0E9U1X2</accession>
<name>A0A0E9U1X2_ANGAN</name>
<protein>
    <submittedName>
        <fullName evidence="1">Uncharacterized protein</fullName>
    </submittedName>
</protein>
<reference evidence="1" key="2">
    <citation type="journal article" date="2015" name="Fish Shellfish Immunol.">
        <title>Early steps in the European eel (Anguilla anguilla)-Vibrio vulnificus interaction in the gills: Role of the RtxA13 toxin.</title>
        <authorList>
            <person name="Callol A."/>
            <person name="Pajuelo D."/>
            <person name="Ebbesson L."/>
            <person name="Teles M."/>
            <person name="MacKenzie S."/>
            <person name="Amaro C."/>
        </authorList>
    </citation>
    <scope>NUCLEOTIDE SEQUENCE</scope>
</reference>
<proteinExistence type="predicted"/>
<dbReference type="EMBL" id="GBXM01049599">
    <property type="protein sequence ID" value="JAH58978.1"/>
    <property type="molecule type" value="Transcribed_RNA"/>
</dbReference>
<evidence type="ECO:0000313" key="1">
    <source>
        <dbReference type="EMBL" id="JAH58978.1"/>
    </source>
</evidence>
<sequence>MQVSNTWTCCLDGSCTMAVPFTFLSSTPQVPAARMYWAPFPGYSSRLLTSVPTGRAPRAYESPSLAELPYGR</sequence>
<dbReference type="AlphaFoldDB" id="A0A0E9U1X2"/>
<organism evidence="1">
    <name type="scientific">Anguilla anguilla</name>
    <name type="common">European freshwater eel</name>
    <name type="synonym">Muraena anguilla</name>
    <dbReference type="NCBI Taxonomy" id="7936"/>
    <lineage>
        <taxon>Eukaryota</taxon>
        <taxon>Metazoa</taxon>
        <taxon>Chordata</taxon>
        <taxon>Craniata</taxon>
        <taxon>Vertebrata</taxon>
        <taxon>Euteleostomi</taxon>
        <taxon>Actinopterygii</taxon>
        <taxon>Neopterygii</taxon>
        <taxon>Teleostei</taxon>
        <taxon>Anguilliformes</taxon>
        <taxon>Anguillidae</taxon>
        <taxon>Anguilla</taxon>
    </lineage>
</organism>